<dbReference type="PATRIC" id="fig|1514904.3.peg.3504"/>
<dbReference type="AlphaFoldDB" id="A0A0N0VLY3"/>
<keyword evidence="3" id="KW-1185">Reference proteome</keyword>
<reference evidence="2 3" key="1">
    <citation type="submission" date="2015-01" db="EMBL/GenBank/DDBJ databases">
        <title>Ahrensia donghaiensis sp. nov., a novel dimethylsulphoniopropionate-cleavage bacterium isolated from seawater and emended descriptions of the genus Ahrensia and Ahrensia kielensis.</title>
        <authorList>
            <person name="Liu J."/>
        </authorList>
    </citation>
    <scope>NUCLEOTIDE SEQUENCE [LARGE SCALE GENOMIC DNA]</scope>
    <source>
        <strain evidence="2 3">LZD062</strain>
    </source>
</reference>
<feature type="domain" description="DUF427" evidence="1">
    <location>
        <begin position="24"/>
        <end position="114"/>
    </location>
</feature>
<dbReference type="Pfam" id="PF04248">
    <property type="entry name" value="NTP_transf_9"/>
    <property type="match status" value="1"/>
</dbReference>
<proteinExistence type="predicted"/>
<dbReference type="InterPro" id="IPR038694">
    <property type="entry name" value="DUF427_sf"/>
</dbReference>
<sequence>MFQEIINPDNSEHKASISSLDKTVTVASDGIELARSDNAIIVSEQSSRGAYPPVIYIPLDDVSSRLTPVEDKTTYCPLKGDASYFTFNGREVAWSYDRPLEGSQILKNYTAFYADRATITEG</sequence>
<dbReference type="Proteomes" id="UP000038011">
    <property type="component" value="Unassembled WGS sequence"/>
</dbReference>
<evidence type="ECO:0000313" key="3">
    <source>
        <dbReference type="Proteomes" id="UP000038011"/>
    </source>
</evidence>
<protein>
    <recommendedName>
        <fullName evidence="1">DUF427 domain-containing protein</fullName>
    </recommendedName>
</protein>
<dbReference type="STRING" id="1514904.SU32_07335"/>
<accession>A0A0N0VLY3</accession>
<dbReference type="InterPro" id="IPR007361">
    <property type="entry name" value="DUF427"/>
</dbReference>
<evidence type="ECO:0000313" key="2">
    <source>
        <dbReference type="EMBL" id="KPB01674.1"/>
    </source>
</evidence>
<dbReference type="EMBL" id="JXMU01000009">
    <property type="protein sequence ID" value="KPB01674.1"/>
    <property type="molecule type" value="Genomic_DNA"/>
</dbReference>
<comment type="caution">
    <text evidence="2">The sequence shown here is derived from an EMBL/GenBank/DDBJ whole genome shotgun (WGS) entry which is preliminary data.</text>
</comment>
<name>A0A0N0VLY3_9HYPH</name>
<dbReference type="PANTHER" id="PTHR34310:SF9">
    <property type="entry name" value="BLR5716 PROTEIN"/>
    <property type="match status" value="1"/>
</dbReference>
<organism evidence="2 3">
    <name type="scientific">Ahrensia marina</name>
    <dbReference type="NCBI Taxonomy" id="1514904"/>
    <lineage>
        <taxon>Bacteria</taxon>
        <taxon>Pseudomonadati</taxon>
        <taxon>Pseudomonadota</taxon>
        <taxon>Alphaproteobacteria</taxon>
        <taxon>Hyphomicrobiales</taxon>
        <taxon>Ahrensiaceae</taxon>
        <taxon>Ahrensia</taxon>
    </lineage>
</organism>
<evidence type="ECO:0000259" key="1">
    <source>
        <dbReference type="Pfam" id="PF04248"/>
    </source>
</evidence>
<dbReference type="Gene3D" id="2.170.150.40">
    <property type="entry name" value="Domain of unknown function (DUF427)"/>
    <property type="match status" value="1"/>
</dbReference>
<gene>
    <name evidence="2" type="ORF">SU32_07335</name>
</gene>
<dbReference type="PANTHER" id="PTHR34310">
    <property type="entry name" value="DUF427 DOMAIN PROTEIN (AFU_ORTHOLOGUE AFUA_3G02220)"/>
    <property type="match status" value="1"/>
</dbReference>